<sequence>MDHVLYKCLPAQNWKLKQDLAGSLTRLARVYWIPQHSLIVYNDLRPKREKEGPSLCGTIPVILQIAF</sequence>
<dbReference type="AlphaFoldDB" id="A0A0A8ZN26"/>
<reference evidence="1" key="1">
    <citation type="submission" date="2014-09" db="EMBL/GenBank/DDBJ databases">
        <authorList>
            <person name="Magalhaes I.L.F."/>
            <person name="Oliveira U."/>
            <person name="Santos F.R."/>
            <person name="Vidigal T.H.D.A."/>
            <person name="Brescovit A.D."/>
            <person name="Santos A.J."/>
        </authorList>
    </citation>
    <scope>NUCLEOTIDE SEQUENCE</scope>
    <source>
        <tissue evidence="1">Shoot tissue taken approximately 20 cm above the soil surface</tissue>
    </source>
</reference>
<accession>A0A0A8ZN26</accession>
<name>A0A0A8ZN26_ARUDO</name>
<organism evidence="1">
    <name type="scientific">Arundo donax</name>
    <name type="common">Giant reed</name>
    <name type="synonym">Donax arundinaceus</name>
    <dbReference type="NCBI Taxonomy" id="35708"/>
    <lineage>
        <taxon>Eukaryota</taxon>
        <taxon>Viridiplantae</taxon>
        <taxon>Streptophyta</taxon>
        <taxon>Embryophyta</taxon>
        <taxon>Tracheophyta</taxon>
        <taxon>Spermatophyta</taxon>
        <taxon>Magnoliopsida</taxon>
        <taxon>Liliopsida</taxon>
        <taxon>Poales</taxon>
        <taxon>Poaceae</taxon>
        <taxon>PACMAD clade</taxon>
        <taxon>Arundinoideae</taxon>
        <taxon>Arundineae</taxon>
        <taxon>Arundo</taxon>
    </lineage>
</organism>
<reference evidence="1" key="2">
    <citation type="journal article" date="2015" name="Data Brief">
        <title>Shoot transcriptome of the giant reed, Arundo donax.</title>
        <authorList>
            <person name="Barrero R.A."/>
            <person name="Guerrero F.D."/>
            <person name="Moolhuijzen P."/>
            <person name="Goolsby J.A."/>
            <person name="Tidwell J."/>
            <person name="Bellgard S.E."/>
            <person name="Bellgard M.I."/>
        </authorList>
    </citation>
    <scope>NUCLEOTIDE SEQUENCE</scope>
    <source>
        <tissue evidence="1">Shoot tissue taken approximately 20 cm above the soil surface</tissue>
    </source>
</reference>
<proteinExistence type="predicted"/>
<evidence type="ECO:0000313" key="1">
    <source>
        <dbReference type="EMBL" id="JAD36257.1"/>
    </source>
</evidence>
<protein>
    <submittedName>
        <fullName evidence="1">Uncharacterized protein</fullName>
    </submittedName>
</protein>
<dbReference type="EMBL" id="GBRH01261638">
    <property type="protein sequence ID" value="JAD36257.1"/>
    <property type="molecule type" value="Transcribed_RNA"/>
</dbReference>